<dbReference type="PANTHER" id="PTHR33692:SF1">
    <property type="entry name" value="RIBOSOME MATURATION FACTOR RIMM"/>
    <property type="match status" value="1"/>
</dbReference>
<dbReference type="GO" id="GO:0005737">
    <property type="term" value="C:cytoplasm"/>
    <property type="evidence" value="ECO:0007669"/>
    <property type="project" value="UniProtKB-SubCell"/>
</dbReference>
<keyword evidence="1 5" id="KW-0963">Cytoplasm</keyword>
<reference evidence="8 9" key="1">
    <citation type="submission" date="2019-02" db="EMBL/GenBank/DDBJ databases">
        <authorList>
            <person name="Manzano-Marin A."/>
            <person name="Manzano-Marin A."/>
        </authorList>
    </citation>
    <scope>NUCLEOTIDE SEQUENCE [LARGE SCALE GENOMIC DNA]</scope>
    <source>
        <strain evidence="8 9">BuCipiceae</strain>
    </source>
</reference>
<dbReference type="InterPro" id="IPR009000">
    <property type="entry name" value="Transl_B-barrel_sf"/>
</dbReference>
<feature type="domain" description="RimM N-terminal" evidence="6">
    <location>
        <begin position="4"/>
        <end position="85"/>
    </location>
</feature>
<keyword evidence="2 5" id="KW-0690">Ribosome biogenesis</keyword>
<comment type="similarity">
    <text evidence="5">Belongs to the RimM family.</text>
</comment>
<accession>A0A803FU47</accession>
<organism evidence="8 9">
    <name type="scientific">Buchnera aphidicola</name>
    <name type="common">Cinara piceae</name>
    <dbReference type="NCBI Taxonomy" id="1660043"/>
    <lineage>
        <taxon>Bacteria</taxon>
        <taxon>Pseudomonadati</taxon>
        <taxon>Pseudomonadota</taxon>
        <taxon>Gammaproteobacteria</taxon>
        <taxon>Enterobacterales</taxon>
        <taxon>Erwiniaceae</taxon>
        <taxon>Buchnera</taxon>
    </lineage>
</organism>
<protein>
    <recommendedName>
        <fullName evidence="5">Ribosome maturation factor RimM</fullName>
    </recommendedName>
</protein>
<dbReference type="InterPro" id="IPR011033">
    <property type="entry name" value="PRC_barrel-like_sf"/>
</dbReference>
<dbReference type="PANTHER" id="PTHR33692">
    <property type="entry name" value="RIBOSOME MATURATION FACTOR RIMM"/>
    <property type="match status" value="1"/>
</dbReference>
<sequence>MIIIGKLGTPYGILGWIHLISFTEKKKNIFNYFPWKLNKLNITIYKKDITIYKKHINNFIIKLKNINNRNQAFNISQQNILIKRTQLPKLKNKEYYWNDILSCYIFNLKGKKIGSVINIIDNKIYNTLLILCNKTNKNIYIPFIQPNIIKKINLKKKIIIVKWFHYK</sequence>
<dbReference type="SUPFAM" id="SSF50447">
    <property type="entry name" value="Translation proteins"/>
    <property type="match status" value="1"/>
</dbReference>
<dbReference type="RefSeq" id="WP_154049312.1">
    <property type="nucleotide sequence ID" value="NZ_LR217739.1"/>
</dbReference>
<dbReference type="NCBIfam" id="TIGR02273">
    <property type="entry name" value="16S_RimM"/>
    <property type="match status" value="1"/>
</dbReference>
<dbReference type="AlphaFoldDB" id="A0A803FU47"/>
<dbReference type="GO" id="GO:0006364">
    <property type="term" value="P:rRNA processing"/>
    <property type="evidence" value="ECO:0007669"/>
    <property type="project" value="UniProtKB-UniRule"/>
</dbReference>
<evidence type="ECO:0000256" key="4">
    <source>
        <dbReference type="ARBA" id="ARBA00023186"/>
    </source>
</evidence>
<comment type="function">
    <text evidence="5">An accessory protein needed during the final step in the assembly of 30S ribosomal subunit, possibly for assembly of the head region. Essential for efficient processing of 16S rRNA. May be needed both before and after RbfA during the maturation of 16S rRNA. It has affinity for free ribosomal 30S subunits but not for 70S ribosomes.</text>
</comment>
<gene>
    <name evidence="5 8" type="primary">rimM</name>
    <name evidence="8" type="ORF">BUCIPICE3303_258</name>
</gene>
<comment type="domain">
    <text evidence="5">The PRC barrel domain binds ribosomal protein uS19.</text>
</comment>
<dbReference type="SUPFAM" id="SSF50346">
    <property type="entry name" value="PRC-barrel domain"/>
    <property type="match status" value="1"/>
</dbReference>
<evidence type="ECO:0000259" key="6">
    <source>
        <dbReference type="Pfam" id="PF01782"/>
    </source>
</evidence>
<dbReference type="Gene3D" id="2.30.30.240">
    <property type="entry name" value="PRC-barrel domain"/>
    <property type="match status" value="1"/>
</dbReference>
<dbReference type="InterPro" id="IPR036976">
    <property type="entry name" value="RimM_N_sf"/>
</dbReference>
<dbReference type="OrthoDB" id="9783509at2"/>
<dbReference type="HAMAP" id="MF_00014">
    <property type="entry name" value="Ribosome_mat_RimM"/>
    <property type="match status" value="1"/>
</dbReference>
<feature type="domain" description="Ribosome maturation factor RimM PRC barrel" evidence="7">
    <location>
        <begin position="97"/>
        <end position="163"/>
    </location>
</feature>
<dbReference type="GO" id="GO:0042274">
    <property type="term" value="P:ribosomal small subunit biogenesis"/>
    <property type="evidence" value="ECO:0007669"/>
    <property type="project" value="UniProtKB-UniRule"/>
</dbReference>
<evidence type="ECO:0000313" key="8">
    <source>
        <dbReference type="EMBL" id="VFP88491.1"/>
    </source>
</evidence>
<dbReference type="Pfam" id="PF01782">
    <property type="entry name" value="RimM"/>
    <property type="match status" value="1"/>
</dbReference>
<dbReference type="Pfam" id="PF24986">
    <property type="entry name" value="PRC_RimM"/>
    <property type="match status" value="1"/>
</dbReference>
<keyword evidence="3 5" id="KW-0698">rRNA processing</keyword>
<evidence type="ECO:0000256" key="2">
    <source>
        <dbReference type="ARBA" id="ARBA00022517"/>
    </source>
</evidence>
<dbReference type="EMBL" id="LR217739">
    <property type="protein sequence ID" value="VFP88491.1"/>
    <property type="molecule type" value="Genomic_DNA"/>
</dbReference>
<name>A0A803FU47_9GAMM</name>
<dbReference type="InterPro" id="IPR002676">
    <property type="entry name" value="RimM_N"/>
</dbReference>
<dbReference type="InterPro" id="IPR011961">
    <property type="entry name" value="RimM"/>
</dbReference>
<keyword evidence="4 5" id="KW-0143">Chaperone</keyword>
<dbReference type="Gene3D" id="2.40.30.60">
    <property type="entry name" value="RimM"/>
    <property type="match status" value="1"/>
</dbReference>
<evidence type="ECO:0000256" key="5">
    <source>
        <dbReference type="HAMAP-Rule" id="MF_00014"/>
    </source>
</evidence>
<evidence type="ECO:0000256" key="3">
    <source>
        <dbReference type="ARBA" id="ARBA00022552"/>
    </source>
</evidence>
<proteinExistence type="inferred from homology"/>
<dbReference type="GO" id="GO:0043022">
    <property type="term" value="F:ribosome binding"/>
    <property type="evidence" value="ECO:0007669"/>
    <property type="project" value="InterPro"/>
</dbReference>
<evidence type="ECO:0000259" key="7">
    <source>
        <dbReference type="Pfam" id="PF24986"/>
    </source>
</evidence>
<comment type="subunit">
    <text evidence="5">Binds ribosomal protein uS19.</text>
</comment>
<dbReference type="Proteomes" id="UP000294455">
    <property type="component" value="Chromosome"/>
</dbReference>
<evidence type="ECO:0000256" key="1">
    <source>
        <dbReference type="ARBA" id="ARBA00022490"/>
    </source>
</evidence>
<dbReference type="InterPro" id="IPR056792">
    <property type="entry name" value="PRC_RimM"/>
</dbReference>
<dbReference type="GO" id="GO:0005840">
    <property type="term" value="C:ribosome"/>
    <property type="evidence" value="ECO:0007669"/>
    <property type="project" value="InterPro"/>
</dbReference>
<comment type="subcellular location">
    <subcellularLocation>
        <location evidence="5">Cytoplasm</location>
    </subcellularLocation>
</comment>
<evidence type="ECO:0000313" key="9">
    <source>
        <dbReference type="Proteomes" id="UP000294455"/>
    </source>
</evidence>